<dbReference type="PRINTS" id="PR00069">
    <property type="entry name" value="ALDKETRDTASE"/>
</dbReference>
<feature type="active site" description="Proton donor" evidence="1">
    <location>
        <position position="47"/>
    </location>
</feature>
<dbReference type="SUPFAM" id="SSF51430">
    <property type="entry name" value="NAD(P)-linked oxidoreductase"/>
    <property type="match status" value="1"/>
</dbReference>
<evidence type="ECO:0000259" key="5">
    <source>
        <dbReference type="Pfam" id="PF00248"/>
    </source>
</evidence>
<evidence type="ECO:0000256" key="2">
    <source>
        <dbReference type="PIRSR" id="PIRSR000097-2"/>
    </source>
</evidence>
<dbReference type="FunFam" id="3.20.20.100:FF:000052">
    <property type="entry name" value="2,5-diketo-D-gluconic acid reductase A"/>
    <property type="match status" value="1"/>
</dbReference>
<evidence type="ECO:0000256" key="1">
    <source>
        <dbReference type="PIRSR" id="PIRSR000097-1"/>
    </source>
</evidence>
<dbReference type="CDD" id="cd19071">
    <property type="entry name" value="AKR_AKR1-5-like"/>
    <property type="match status" value="1"/>
</dbReference>
<gene>
    <name evidence="6" type="ORF">BCV69DRAFT_288372</name>
</gene>
<dbReference type="InterPro" id="IPR018170">
    <property type="entry name" value="Aldo/ket_reductase_CS"/>
</dbReference>
<dbReference type="PANTHER" id="PTHR43827">
    <property type="entry name" value="2,5-DIKETO-D-GLUCONIC ACID REDUCTASE"/>
    <property type="match status" value="1"/>
</dbReference>
<feature type="compositionally biased region" description="Polar residues" evidence="4">
    <location>
        <begin position="272"/>
        <end position="284"/>
    </location>
</feature>
<evidence type="ECO:0000313" key="6">
    <source>
        <dbReference type="EMBL" id="PWN18597.1"/>
    </source>
</evidence>
<organism evidence="6 7">
    <name type="scientific">Pseudomicrostroma glucosiphilum</name>
    <dbReference type="NCBI Taxonomy" id="1684307"/>
    <lineage>
        <taxon>Eukaryota</taxon>
        <taxon>Fungi</taxon>
        <taxon>Dikarya</taxon>
        <taxon>Basidiomycota</taxon>
        <taxon>Ustilaginomycotina</taxon>
        <taxon>Exobasidiomycetes</taxon>
        <taxon>Microstromatales</taxon>
        <taxon>Microstromatales incertae sedis</taxon>
        <taxon>Pseudomicrostroma</taxon>
    </lineage>
</organism>
<evidence type="ECO:0000256" key="4">
    <source>
        <dbReference type="SAM" id="MobiDB-lite"/>
    </source>
</evidence>
<dbReference type="RefSeq" id="XP_025345757.1">
    <property type="nucleotide sequence ID" value="XM_025493622.1"/>
</dbReference>
<accession>A0A316TZS8</accession>
<dbReference type="Pfam" id="PF00248">
    <property type="entry name" value="Aldo_ket_red"/>
    <property type="match status" value="1"/>
</dbReference>
<keyword evidence="7" id="KW-1185">Reference proteome</keyword>
<dbReference type="PROSITE" id="PS00062">
    <property type="entry name" value="ALDOKETO_REDUCTASE_2"/>
    <property type="match status" value="1"/>
</dbReference>
<dbReference type="InterPro" id="IPR023210">
    <property type="entry name" value="NADP_OxRdtase_dom"/>
</dbReference>
<evidence type="ECO:0000313" key="7">
    <source>
        <dbReference type="Proteomes" id="UP000245942"/>
    </source>
</evidence>
<dbReference type="PIRSF" id="PIRSF000097">
    <property type="entry name" value="AKR"/>
    <property type="match status" value="1"/>
</dbReference>
<dbReference type="Gene3D" id="3.20.20.100">
    <property type="entry name" value="NADP-dependent oxidoreductase domain"/>
    <property type="match status" value="1"/>
</dbReference>
<reference evidence="6 7" key="1">
    <citation type="journal article" date="2018" name="Mol. Biol. Evol.">
        <title>Broad Genomic Sampling Reveals a Smut Pathogenic Ancestry of the Fungal Clade Ustilaginomycotina.</title>
        <authorList>
            <person name="Kijpornyongpan T."/>
            <person name="Mondo S.J."/>
            <person name="Barry K."/>
            <person name="Sandor L."/>
            <person name="Lee J."/>
            <person name="Lipzen A."/>
            <person name="Pangilinan J."/>
            <person name="LaButti K."/>
            <person name="Hainaut M."/>
            <person name="Henrissat B."/>
            <person name="Grigoriev I.V."/>
            <person name="Spatafora J.W."/>
            <person name="Aime M.C."/>
        </authorList>
    </citation>
    <scope>NUCLEOTIDE SEQUENCE [LARGE SCALE GENOMIC DNA]</scope>
    <source>
        <strain evidence="6 7">MCA 4718</strain>
    </source>
</reference>
<dbReference type="InterPro" id="IPR036812">
    <property type="entry name" value="NAD(P)_OxRdtase_dom_sf"/>
</dbReference>
<dbReference type="OrthoDB" id="416253at2759"/>
<dbReference type="GeneID" id="37015356"/>
<evidence type="ECO:0000256" key="3">
    <source>
        <dbReference type="PIRSR" id="PIRSR000097-3"/>
    </source>
</evidence>
<sequence>MTKLNNGNLIPSVALGVYKAPNDNTTEQAVEWALDAGYRHIDGAARYANEEAVGKALKNWCAKSGVPREQVFVTSKLWDADHERAEDAIADSLKKLQLEYMDMYLIHSPGNMGEEARIKAWKGLEDAVDKGLIKNIGVSNFDVEELDHLMQHVRIKPAVNQIESHPFFQHEELREATISRGIHIQAYSPMAQGAALDRSEIKTIATKHGKTPAQILLRWGLQIGNIILPKSLTQHRIISNAQLFDFELDADDMELLNSLDEGMKMGKLGPAGTSQPASPNATKPNSRRSSGSGGLSGGALKMTSN</sequence>
<dbReference type="STRING" id="1684307.A0A316TZS8"/>
<name>A0A316TZS8_9BASI</name>
<protein>
    <submittedName>
        <fullName evidence="6">Aldo/keto reductase</fullName>
    </submittedName>
</protein>
<feature type="site" description="Lowers pKa of active site Tyr" evidence="3">
    <location>
        <position position="76"/>
    </location>
</feature>
<dbReference type="AlphaFoldDB" id="A0A316TZS8"/>
<dbReference type="PROSITE" id="PS00798">
    <property type="entry name" value="ALDOKETO_REDUCTASE_1"/>
    <property type="match status" value="1"/>
</dbReference>
<dbReference type="PROSITE" id="PS00063">
    <property type="entry name" value="ALDOKETO_REDUCTASE_3"/>
    <property type="match status" value="1"/>
</dbReference>
<dbReference type="InterPro" id="IPR020471">
    <property type="entry name" value="AKR"/>
</dbReference>
<dbReference type="PANTHER" id="PTHR43827:SF13">
    <property type="entry name" value="ALDO_KETO REDUCTASE FAMILY PROTEIN"/>
    <property type="match status" value="1"/>
</dbReference>
<feature type="domain" description="NADP-dependent oxidoreductase" evidence="5">
    <location>
        <begin position="18"/>
        <end position="260"/>
    </location>
</feature>
<dbReference type="GO" id="GO:0016491">
    <property type="term" value="F:oxidoreductase activity"/>
    <property type="evidence" value="ECO:0007669"/>
    <property type="project" value="InterPro"/>
</dbReference>
<proteinExistence type="predicted"/>
<feature type="region of interest" description="Disordered" evidence="4">
    <location>
        <begin position="264"/>
        <end position="305"/>
    </location>
</feature>
<dbReference type="Proteomes" id="UP000245942">
    <property type="component" value="Unassembled WGS sequence"/>
</dbReference>
<feature type="binding site" evidence="2">
    <location>
        <position position="107"/>
    </location>
    <ligand>
        <name>substrate</name>
    </ligand>
</feature>
<dbReference type="EMBL" id="KZ819335">
    <property type="protein sequence ID" value="PWN18597.1"/>
    <property type="molecule type" value="Genomic_DNA"/>
</dbReference>